<evidence type="ECO:0000313" key="2">
    <source>
        <dbReference type="EMBL" id="MFD1747230.1"/>
    </source>
</evidence>
<dbReference type="EMBL" id="JBHUEQ010000032">
    <property type="protein sequence ID" value="MFD1747230.1"/>
    <property type="molecule type" value="Genomic_DNA"/>
</dbReference>
<evidence type="ECO:0000259" key="1">
    <source>
        <dbReference type="Pfam" id="PF01863"/>
    </source>
</evidence>
<dbReference type="Pfam" id="PF01863">
    <property type="entry name" value="YgjP-like"/>
    <property type="match status" value="1"/>
</dbReference>
<protein>
    <submittedName>
        <fullName evidence="2">M48 family metallopeptidase</fullName>
    </submittedName>
</protein>
<dbReference type="Proteomes" id="UP001597322">
    <property type="component" value="Unassembled WGS sequence"/>
</dbReference>
<dbReference type="CDD" id="cd07344">
    <property type="entry name" value="M48_yhfN_like"/>
    <property type="match status" value="1"/>
</dbReference>
<organism evidence="2 3">
    <name type="scientific">Rhizobium helianthi</name>
    <dbReference type="NCBI Taxonomy" id="1132695"/>
    <lineage>
        <taxon>Bacteria</taxon>
        <taxon>Pseudomonadati</taxon>
        <taxon>Pseudomonadota</taxon>
        <taxon>Alphaproteobacteria</taxon>
        <taxon>Hyphomicrobiales</taxon>
        <taxon>Rhizobiaceae</taxon>
        <taxon>Rhizobium/Agrobacterium group</taxon>
        <taxon>Rhizobium</taxon>
    </lineage>
</organism>
<reference evidence="3" key="1">
    <citation type="journal article" date="2019" name="Int. J. Syst. Evol. Microbiol.">
        <title>The Global Catalogue of Microorganisms (GCM) 10K type strain sequencing project: providing services to taxonomists for standard genome sequencing and annotation.</title>
        <authorList>
            <consortium name="The Broad Institute Genomics Platform"/>
            <consortium name="The Broad Institute Genome Sequencing Center for Infectious Disease"/>
            <person name="Wu L."/>
            <person name="Ma J."/>
        </authorList>
    </citation>
    <scope>NUCLEOTIDE SEQUENCE [LARGE SCALE GENOMIC DNA]</scope>
    <source>
        <strain evidence="3">CG52</strain>
    </source>
</reference>
<dbReference type="RefSeq" id="WP_377404104.1">
    <property type="nucleotide sequence ID" value="NZ_JBHUEQ010000032.1"/>
</dbReference>
<sequence>MLPILRKPVRAKPKPLKKEERVLRVGERSLPLTIREHATATRITLRIDAGGRGLKLTVPRGLKSREIDNFLNRHDEWLRKKLSKFDNADGLRPGGHIAIRGISHLIVHTGAIRGLTQIVQQEDGPVIQVSGLEEHLPRRLAAFLKKEAKADLEKLALAHAGSIGKPVRSITIKDTRSRWGSCTWDGALSFSWRIVMAPAFVIDYLAAHEVAHLKEMNHGPSFWALCQRLCPRTDEARRWLKANGSQLHALDFS</sequence>
<evidence type="ECO:0000313" key="3">
    <source>
        <dbReference type="Proteomes" id="UP001597322"/>
    </source>
</evidence>
<dbReference type="InterPro" id="IPR053136">
    <property type="entry name" value="UTP_pyrophosphatase-like"/>
</dbReference>
<dbReference type="InterPro" id="IPR002725">
    <property type="entry name" value="YgjP-like_metallopeptidase"/>
</dbReference>
<comment type="caution">
    <text evidence="2">The sequence shown here is derived from an EMBL/GenBank/DDBJ whole genome shotgun (WGS) entry which is preliminary data.</text>
</comment>
<name>A0ABW4M703_9HYPH</name>
<proteinExistence type="predicted"/>
<dbReference type="Gene3D" id="3.30.2010.10">
    <property type="entry name" value="Metalloproteases ('zincins'), catalytic domain"/>
    <property type="match status" value="1"/>
</dbReference>
<dbReference type="PANTHER" id="PTHR30399:SF1">
    <property type="entry name" value="UTP PYROPHOSPHATASE"/>
    <property type="match status" value="1"/>
</dbReference>
<keyword evidence="3" id="KW-1185">Reference proteome</keyword>
<feature type="domain" description="YgjP-like metallopeptidase" evidence="1">
    <location>
        <begin position="42"/>
        <end position="242"/>
    </location>
</feature>
<accession>A0ABW4M703</accession>
<gene>
    <name evidence="2" type="ORF">ACFSE1_17300</name>
</gene>
<dbReference type="PANTHER" id="PTHR30399">
    <property type="entry name" value="UNCHARACTERIZED PROTEIN YGJP"/>
    <property type="match status" value="1"/>
</dbReference>